<evidence type="ECO:0000256" key="8">
    <source>
        <dbReference type="ARBA" id="ARBA00022707"/>
    </source>
</evidence>
<reference evidence="19" key="2">
    <citation type="submission" date="2025-08" db="UniProtKB">
        <authorList>
            <consortium name="Ensembl"/>
        </authorList>
    </citation>
    <scope>IDENTIFICATION</scope>
</reference>
<evidence type="ECO:0000256" key="13">
    <source>
        <dbReference type="ARBA" id="ARBA00049524"/>
    </source>
</evidence>
<dbReference type="SUPFAM" id="SSF55729">
    <property type="entry name" value="Acyl-CoA N-acyltransferases (Nat)"/>
    <property type="match status" value="1"/>
</dbReference>
<dbReference type="STRING" id="13616.ENSMODP00000052626"/>
<keyword evidence="7" id="KW-0808">Transferase</keyword>
<dbReference type="Proteomes" id="UP000002280">
    <property type="component" value="Chromosome 5"/>
</dbReference>
<dbReference type="GO" id="GO:0005737">
    <property type="term" value="C:cytoplasm"/>
    <property type="evidence" value="ECO:0007669"/>
    <property type="project" value="UniProtKB-SubCell"/>
</dbReference>
<organism evidence="19 20">
    <name type="scientific">Monodelphis domestica</name>
    <name type="common">Gray short-tailed opossum</name>
    <dbReference type="NCBI Taxonomy" id="13616"/>
    <lineage>
        <taxon>Eukaryota</taxon>
        <taxon>Metazoa</taxon>
        <taxon>Chordata</taxon>
        <taxon>Craniata</taxon>
        <taxon>Vertebrata</taxon>
        <taxon>Euteleostomi</taxon>
        <taxon>Mammalia</taxon>
        <taxon>Metatheria</taxon>
        <taxon>Didelphimorphia</taxon>
        <taxon>Didelphidae</taxon>
        <taxon>Monodelphis</taxon>
    </lineage>
</organism>
<evidence type="ECO:0000256" key="3">
    <source>
        <dbReference type="ARBA" id="ARBA00008870"/>
    </source>
</evidence>
<keyword evidence="11" id="KW-0012">Acyltransferase</keyword>
<reference evidence="19" key="3">
    <citation type="submission" date="2025-09" db="UniProtKB">
        <authorList>
            <consortium name="Ensembl"/>
        </authorList>
    </citation>
    <scope>IDENTIFICATION</scope>
</reference>
<dbReference type="InterPro" id="IPR000182">
    <property type="entry name" value="GNAT_dom"/>
</dbReference>
<keyword evidence="9" id="KW-0539">Nucleus</keyword>
<evidence type="ECO:0000256" key="16">
    <source>
        <dbReference type="ARBA" id="ARBA00079213"/>
    </source>
</evidence>
<evidence type="ECO:0000256" key="7">
    <source>
        <dbReference type="ARBA" id="ARBA00022679"/>
    </source>
</evidence>
<comment type="catalytic activity">
    <reaction evidence="12">
        <text>N-terminal L-seryl-[histone H2A] + acetyl-CoA = N-terminal N(alpha)-acetyl-L-seryl-[histone H2A] + CoA + H(+)</text>
        <dbReference type="Rhea" id="RHEA:50600"/>
        <dbReference type="Rhea" id="RHEA-COMP:12742"/>
        <dbReference type="Rhea" id="RHEA-COMP:12744"/>
        <dbReference type="ChEBI" id="CHEBI:15378"/>
        <dbReference type="ChEBI" id="CHEBI:57287"/>
        <dbReference type="ChEBI" id="CHEBI:57288"/>
        <dbReference type="ChEBI" id="CHEBI:64738"/>
        <dbReference type="ChEBI" id="CHEBI:83690"/>
        <dbReference type="EC" id="2.3.1.257"/>
    </reaction>
</comment>
<dbReference type="EC" id="2.3.1.257" evidence="4"/>
<dbReference type="InterPro" id="IPR039949">
    <property type="entry name" value="NAA40"/>
</dbReference>
<dbReference type="Gene3D" id="3.40.630.30">
    <property type="match status" value="1"/>
</dbReference>
<dbReference type="GO" id="GO:1990189">
    <property type="term" value="F:protein N-terminal-serine acetyltransferase activity"/>
    <property type="evidence" value="ECO:0000318"/>
    <property type="project" value="GO_Central"/>
</dbReference>
<feature type="domain" description="N-acetyltransferase" evidence="18">
    <location>
        <begin position="222"/>
        <end position="385"/>
    </location>
</feature>
<protein>
    <recommendedName>
        <fullName evidence="5">N-alpha-acetyltransferase 40</fullName>
        <ecNumber evidence="4">2.3.1.257</ecNumber>
    </recommendedName>
    <alternativeName>
        <fullName evidence="16">N-acetyltransferase 11</fullName>
    </alternativeName>
    <alternativeName>
        <fullName evidence="17">N-alpha-acetyltransferase D</fullName>
    </alternativeName>
    <alternativeName>
        <fullName evidence="15">Protein acetyltransferase 1</fullName>
    </alternativeName>
</protein>
<comment type="catalytic activity">
    <reaction evidence="13">
        <text>N-terminal L-seryl-[histone H4] + acetyl-CoA = N-terminal N(alpha)-acetyl-L-seryl-[histone H4] + CoA + H(+)</text>
        <dbReference type="Rhea" id="RHEA:50596"/>
        <dbReference type="Rhea" id="RHEA-COMP:12740"/>
        <dbReference type="Rhea" id="RHEA-COMP:12743"/>
        <dbReference type="ChEBI" id="CHEBI:15378"/>
        <dbReference type="ChEBI" id="CHEBI:57287"/>
        <dbReference type="ChEBI" id="CHEBI:57288"/>
        <dbReference type="ChEBI" id="CHEBI:64738"/>
        <dbReference type="ChEBI" id="CHEBI:83690"/>
        <dbReference type="EC" id="2.3.1.257"/>
    </reaction>
</comment>
<dbReference type="InterPro" id="IPR016181">
    <property type="entry name" value="Acyl_CoA_acyltransferase"/>
</dbReference>
<evidence type="ECO:0000256" key="5">
    <source>
        <dbReference type="ARBA" id="ARBA00015043"/>
    </source>
</evidence>
<proteinExistence type="inferred from homology"/>
<dbReference type="GeneTree" id="ENSGT00390000014903"/>
<dbReference type="Bgee" id="ENSMODG00000008821">
    <property type="expression patterns" value="Expressed in testis and 18 other cell types or tissues"/>
</dbReference>
<keyword evidence="8" id="KW-0519">Myristate</keyword>
<dbReference type="PANTHER" id="PTHR20531:SF1">
    <property type="entry name" value="N-ALPHA-ACETYLTRANSFERASE 40"/>
    <property type="match status" value="1"/>
</dbReference>
<dbReference type="GO" id="GO:0005634">
    <property type="term" value="C:nucleus"/>
    <property type="evidence" value="ECO:0000318"/>
    <property type="project" value="GO_Central"/>
</dbReference>
<name>A0A5F8GZU0_MONDO</name>
<sequence>MSRMTLVKGRDMVGLRFWGGIRSEENSPISPTGKLRLADQGLRRLGFGVGTEAVVAMAIDAGGQEGLEEGLARDVTERAPPPPLAPLNLIGARPPVAVVRRRGLGTARGEGAGAAHARCGPRRCLVPPPLPPLPPPPFRRRVCEGGAGAGAGAAATAATMGRKSSKAKEKKQKRLEERAAMDAVCAKVEAANKLEDPLEAFPVFKKYDRNGLNVSIECKRVSGLEQATVDWAFDLTKSNMQTLYEQSEWGWKDREKKEEMTDDRAWYLIAWEESAVPVAFSHFRFDVECGDEVLYCYEVQLESKVRRKGLGKFLIQILQLVANSTQMKKVMLTVFKHNHGAYQFFREALQASKLSSGRGMTRSGARLGDPIVSSQAEILEHQLAPMLYPLVPFPSFSLGQGSPQRYPLFLERLESHLLHDYLSSP</sequence>
<dbReference type="InParanoid" id="A0A5F8GZU0"/>
<evidence type="ECO:0000256" key="14">
    <source>
        <dbReference type="ARBA" id="ARBA00057455"/>
    </source>
</evidence>
<evidence type="ECO:0000259" key="18">
    <source>
        <dbReference type="PROSITE" id="PS51186"/>
    </source>
</evidence>
<keyword evidence="10" id="KW-0449">Lipoprotein</keyword>
<dbReference type="Ensembl" id="ENSMODT00000059731.1">
    <property type="protein sequence ID" value="ENSMODP00000052626.1"/>
    <property type="gene ID" value="ENSMODG00000008821.3"/>
</dbReference>
<dbReference type="GO" id="GO:0010485">
    <property type="term" value="F:histone H4 acetyltransferase activity"/>
    <property type="evidence" value="ECO:0000318"/>
    <property type="project" value="GO_Central"/>
</dbReference>
<evidence type="ECO:0000256" key="11">
    <source>
        <dbReference type="ARBA" id="ARBA00023315"/>
    </source>
</evidence>
<evidence type="ECO:0000256" key="2">
    <source>
        <dbReference type="ARBA" id="ARBA00004496"/>
    </source>
</evidence>
<evidence type="ECO:0000256" key="6">
    <source>
        <dbReference type="ARBA" id="ARBA00022490"/>
    </source>
</evidence>
<evidence type="ECO:0000256" key="15">
    <source>
        <dbReference type="ARBA" id="ARBA00076228"/>
    </source>
</evidence>
<dbReference type="GO" id="GO:0043998">
    <property type="term" value="F:histone H2A acetyltransferase activity"/>
    <property type="evidence" value="ECO:0000318"/>
    <property type="project" value="GO_Central"/>
</dbReference>
<dbReference type="Pfam" id="PF00583">
    <property type="entry name" value="Acetyltransf_1"/>
    <property type="match status" value="1"/>
</dbReference>
<dbReference type="FunFam" id="3.40.630.30:FF:000033">
    <property type="entry name" value="N-alpha-acetyltransferase 40 isoform X1"/>
    <property type="match status" value="1"/>
</dbReference>
<dbReference type="PANTHER" id="PTHR20531">
    <property type="entry name" value="N-ALPHA-ACETYLTRANSFERASE 40"/>
    <property type="match status" value="1"/>
</dbReference>
<comment type="subcellular location">
    <subcellularLocation>
        <location evidence="2">Cytoplasm</location>
    </subcellularLocation>
    <subcellularLocation>
        <location evidence="1">Nucleus</location>
    </subcellularLocation>
</comment>
<accession>A0A5F8GZU0</accession>
<evidence type="ECO:0000313" key="19">
    <source>
        <dbReference type="Ensembl" id="ENSMODP00000052626.1"/>
    </source>
</evidence>
<comment type="function">
    <text evidence="14">N-alpha-acetyltransferase that specifically mediates the acetylation of the N-terminal residues of histones H4 and H2A. In contrast to other N-alpha-acetyltransferase, has a very specific selectivity for histones H4 and H2A N-terminus and specifically recognizes the 'Ser-Gly-Arg-Gly sequence'. Acts as a negative regulator of apoptosis. May play a role in hepatic lipid metabolism.</text>
</comment>
<keyword evidence="6" id="KW-0963">Cytoplasm</keyword>
<evidence type="ECO:0000256" key="12">
    <source>
        <dbReference type="ARBA" id="ARBA00047821"/>
    </source>
</evidence>
<keyword evidence="20" id="KW-1185">Reference proteome</keyword>
<evidence type="ECO:0000256" key="17">
    <source>
        <dbReference type="ARBA" id="ARBA00082154"/>
    </source>
</evidence>
<dbReference type="PROSITE" id="PS51186">
    <property type="entry name" value="GNAT"/>
    <property type="match status" value="1"/>
</dbReference>
<evidence type="ECO:0000256" key="4">
    <source>
        <dbReference type="ARBA" id="ARBA00012950"/>
    </source>
</evidence>
<evidence type="ECO:0000256" key="9">
    <source>
        <dbReference type="ARBA" id="ARBA00023242"/>
    </source>
</evidence>
<comment type="similarity">
    <text evidence="3">Belongs to the acetyltransferase family. NAA40 subfamily.</text>
</comment>
<evidence type="ECO:0000256" key="1">
    <source>
        <dbReference type="ARBA" id="ARBA00004123"/>
    </source>
</evidence>
<evidence type="ECO:0000313" key="20">
    <source>
        <dbReference type="Proteomes" id="UP000002280"/>
    </source>
</evidence>
<dbReference type="AlphaFoldDB" id="A0A5F8GZU0"/>
<reference evidence="19 20" key="1">
    <citation type="journal article" date="2007" name="Nature">
        <title>Genome of the marsupial Monodelphis domestica reveals innovation in non-coding sequences.</title>
        <authorList>
            <person name="Mikkelsen T.S."/>
            <person name="Wakefield M.J."/>
            <person name="Aken B."/>
            <person name="Amemiya C.T."/>
            <person name="Chang J.L."/>
            <person name="Duke S."/>
            <person name="Garber M."/>
            <person name="Gentles A.J."/>
            <person name="Goodstadt L."/>
            <person name="Heger A."/>
            <person name="Jurka J."/>
            <person name="Kamal M."/>
            <person name="Mauceli E."/>
            <person name="Searle S.M."/>
            <person name="Sharpe T."/>
            <person name="Baker M.L."/>
            <person name="Batzer M.A."/>
            <person name="Benos P.V."/>
            <person name="Belov K."/>
            <person name="Clamp M."/>
            <person name="Cook A."/>
            <person name="Cuff J."/>
            <person name="Das R."/>
            <person name="Davidow L."/>
            <person name="Deakin J.E."/>
            <person name="Fazzari M.J."/>
            <person name="Glass J.L."/>
            <person name="Grabherr M."/>
            <person name="Greally J.M."/>
            <person name="Gu W."/>
            <person name="Hore T.A."/>
            <person name="Huttley G.A."/>
            <person name="Kleber M."/>
            <person name="Jirtle R.L."/>
            <person name="Koina E."/>
            <person name="Lee J.T."/>
            <person name="Mahony S."/>
            <person name="Marra M.A."/>
            <person name="Miller R.D."/>
            <person name="Nicholls R.D."/>
            <person name="Oda M."/>
            <person name="Papenfuss A.T."/>
            <person name="Parra Z.E."/>
            <person name="Pollock D.D."/>
            <person name="Ray D.A."/>
            <person name="Schein J.E."/>
            <person name="Speed T.P."/>
            <person name="Thompson K."/>
            <person name="VandeBerg J.L."/>
            <person name="Wade C.M."/>
            <person name="Walker J.A."/>
            <person name="Waters P.D."/>
            <person name="Webber C."/>
            <person name="Weidman J.R."/>
            <person name="Xie X."/>
            <person name="Zody M.C."/>
            <person name="Baldwin J."/>
            <person name="Abdouelleil A."/>
            <person name="Abdulkadir J."/>
            <person name="Abebe A."/>
            <person name="Abera B."/>
            <person name="Abreu J."/>
            <person name="Acer S.C."/>
            <person name="Aftuck L."/>
            <person name="Alexander A."/>
            <person name="An P."/>
            <person name="Anderson E."/>
            <person name="Anderson S."/>
            <person name="Arachi H."/>
            <person name="Azer M."/>
            <person name="Bachantsang P."/>
            <person name="Barry A."/>
            <person name="Bayul T."/>
            <person name="Berlin A."/>
            <person name="Bessette D."/>
            <person name="Bloom T."/>
            <person name="Bloom T."/>
            <person name="Boguslavskiy L."/>
            <person name="Bonnet C."/>
            <person name="Boukhgalter B."/>
            <person name="Bourzgui I."/>
            <person name="Brown A."/>
            <person name="Cahill P."/>
            <person name="Channer S."/>
            <person name="Cheshatsang Y."/>
            <person name="Chuda L."/>
            <person name="Citroen M."/>
            <person name="Collymore A."/>
            <person name="Cooke P."/>
            <person name="Costello M."/>
            <person name="D'Aco K."/>
            <person name="Daza R."/>
            <person name="De Haan G."/>
            <person name="DeGray S."/>
            <person name="DeMaso C."/>
            <person name="Dhargay N."/>
            <person name="Dooley K."/>
            <person name="Dooley E."/>
            <person name="Doricent M."/>
            <person name="Dorje P."/>
            <person name="Dorjee K."/>
            <person name="Dupes A."/>
            <person name="Elong R."/>
            <person name="Falk J."/>
            <person name="Farina A."/>
            <person name="Faro S."/>
            <person name="Ferguson D."/>
            <person name="Fisher S."/>
            <person name="Foley C.D."/>
            <person name="Franke A."/>
            <person name="Friedrich D."/>
            <person name="Gadbois L."/>
            <person name="Gearin G."/>
            <person name="Gearin C.R."/>
            <person name="Giannoukos G."/>
            <person name="Goode T."/>
            <person name="Graham J."/>
            <person name="Grandbois E."/>
            <person name="Grewal S."/>
            <person name="Gyaltsen K."/>
            <person name="Hafez N."/>
            <person name="Hagos B."/>
            <person name="Hall J."/>
            <person name="Henson C."/>
            <person name="Hollinger A."/>
            <person name="Honan T."/>
            <person name="Huard M.D."/>
            <person name="Hughes L."/>
            <person name="Hurhula B."/>
            <person name="Husby M.E."/>
            <person name="Kamat A."/>
            <person name="Kanga B."/>
            <person name="Kashin S."/>
            <person name="Khazanovich D."/>
            <person name="Kisner P."/>
            <person name="Lance K."/>
            <person name="Lara M."/>
            <person name="Lee W."/>
            <person name="Lennon N."/>
            <person name="Letendre F."/>
            <person name="LeVine R."/>
            <person name="Lipovsky A."/>
            <person name="Liu X."/>
            <person name="Liu J."/>
            <person name="Liu S."/>
            <person name="Lokyitsang T."/>
            <person name="Lokyitsang Y."/>
            <person name="Lubonja R."/>
            <person name="Lui A."/>
            <person name="MacDonald P."/>
            <person name="Magnisalis V."/>
            <person name="Maru K."/>
            <person name="Matthews C."/>
            <person name="McCusker W."/>
            <person name="McDonough S."/>
            <person name="Mehta T."/>
            <person name="Meldrim J."/>
            <person name="Meneus L."/>
            <person name="Mihai O."/>
            <person name="Mihalev A."/>
            <person name="Mihova T."/>
            <person name="Mittelman R."/>
            <person name="Mlenga V."/>
            <person name="Montmayeur A."/>
            <person name="Mulrain L."/>
            <person name="Navidi A."/>
            <person name="Naylor J."/>
            <person name="Negash T."/>
            <person name="Nguyen T."/>
            <person name="Nguyen N."/>
            <person name="Nicol R."/>
            <person name="Norbu C."/>
            <person name="Norbu N."/>
            <person name="Novod N."/>
            <person name="O'Neill B."/>
            <person name="Osman S."/>
            <person name="Markiewicz E."/>
            <person name="Oyono O.L."/>
            <person name="Patti C."/>
            <person name="Phunkhang P."/>
            <person name="Pierre F."/>
            <person name="Priest M."/>
            <person name="Raghuraman S."/>
            <person name="Rege F."/>
            <person name="Reyes R."/>
            <person name="Rise C."/>
            <person name="Rogov P."/>
            <person name="Ross K."/>
            <person name="Ryan E."/>
            <person name="Settipalli S."/>
            <person name="Shea T."/>
            <person name="Sherpa N."/>
            <person name="Shi L."/>
            <person name="Shih D."/>
            <person name="Sparrow T."/>
            <person name="Spaulding J."/>
            <person name="Stalker J."/>
            <person name="Stange-Thomann N."/>
            <person name="Stavropoulos S."/>
            <person name="Stone C."/>
            <person name="Strader C."/>
            <person name="Tesfaye S."/>
            <person name="Thomson T."/>
            <person name="Thoulutsang Y."/>
            <person name="Thoulutsang D."/>
            <person name="Topham K."/>
            <person name="Topping I."/>
            <person name="Tsamla T."/>
            <person name="Vassiliev H."/>
            <person name="Vo A."/>
            <person name="Wangchuk T."/>
            <person name="Wangdi T."/>
            <person name="Weiand M."/>
            <person name="Wilkinson J."/>
            <person name="Wilson A."/>
            <person name="Yadav S."/>
            <person name="Young G."/>
            <person name="Yu Q."/>
            <person name="Zembek L."/>
            <person name="Zhong D."/>
            <person name="Zimmer A."/>
            <person name="Zwirko Z."/>
            <person name="Jaffe D.B."/>
            <person name="Alvarez P."/>
            <person name="Brockman W."/>
            <person name="Butler J."/>
            <person name="Chin C."/>
            <person name="Gnerre S."/>
            <person name="MacCallum I."/>
            <person name="Graves J.A."/>
            <person name="Ponting C.P."/>
            <person name="Breen M."/>
            <person name="Samollow P.B."/>
            <person name="Lander E.S."/>
            <person name="Lindblad-Toh K."/>
        </authorList>
    </citation>
    <scope>NUCLEOTIDE SEQUENCE [LARGE SCALE GENOMIC DNA]</scope>
</reference>
<evidence type="ECO:0000256" key="10">
    <source>
        <dbReference type="ARBA" id="ARBA00023288"/>
    </source>
</evidence>